<dbReference type="EnsemblPlants" id="AVESA.00010b.r2.7AG1197500.1">
    <property type="protein sequence ID" value="AVESA.00010b.r2.7AG1197500.1.CDS"/>
    <property type="gene ID" value="AVESA.00010b.r2.7AG1197500"/>
</dbReference>
<keyword evidence="2" id="KW-1185">Reference proteome</keyword>
<dbReference type="Proteomes" id="UP001732700">
    <property type="component" value="Chromosome 7A"/>
</dbReference>
<reference evidence="1" key="2">
    <citation type="submission" date="2025-09" db="UniProtKB">
        <authorList>
            <consortium name="EnsemblPlants"/>
        </authorList>
    </citation>
    <scope>IDENTIFICATION</scope>
</reference>
<name>A0ACD5ZRW9_AVESA</name>
<proteinExistence type="predicted"/>
<accession>A0ACD5ZRW9</accession>
<sequence>MSPVTAVDNAGKLDEPLLLANGNRRSDQAAAAAAMAKANGLKKKKKKKKGCANKEEEQYWVDIDQQPVDDVLLDLEDGQPLLLLFRNKNVKRRILYPYRMLIFARLIAVILFFVWRLKNNNSDIIWLWAMSVAGDIWFGFSWLLNQLPKVNPVKSIPDLDALKQKCDMGDGISSLPGIDVFVTTANPVDEPILYTMNCILSILAVDYPVDKNSCYLSDDAGALVSYEALVETAKFATLWVPFCRKYCIEPRAPESYFEVKATPYAGSSVEDFITDHKYVHRKYEELKMTIEMLPETIRERSNAYNNMHMNATLMEDGTQWPGTWIDPTENHKKGHHASIVQIVVNKPSHTPHLGLPVGANDTLDLSTIDVRLPMLVYVSREKHPSYDHQKKAGAMNTQLRVSALLSNAPFIINFDCDHYINNSQSFRAAVCFMLDPREGENTAFVQFPQRFDNVDPTDRYCNHNRVFFDGTMLALNGLQGPSYLGTGCMFRRIALYGIDSPWRRGPDGVTIRANIFGNSKSFLHSMVSPGQEKEMPIKLNEIGIFELADVMSCAYEVCTGWGKDVGWIYNIATEDIATGFRAHRQGWCSKFCTIKPDAFRGTAPINLIERLLQIMRWSGGSLELFFSHNNPLLARGWLHPMQRVAYLNMTIYPITSLFIVVYGLCPLMWLLPGEFYIQRPFTRYVLYVIMIILMVHIIGVFEIKWAGITWMDWWRNEQFFMIGATSAYPNAVLYMLVKLVTGKGIQFRITSKQTSADTNDKFADLYVFRWVPLLIPTSLIFLVNVGAIGVALGKVIILNGAWTTVQMRHAILGLVFNIWVMALLYPFALAMLGKRGKRPIILFIVLPLAFVVVGVSYGAIHYFLLYFTLCIF</sequence>
<organism evidence="1 2">
    <name type="scientific">Avena sativa</name>
    <name type="common">Oat</name>
    <dbReference type="NCBI Taxonomy" id="4498"/>
    <lineage>
        <taxon>Eukaryota</taxon>
        <taxon>Viridiplantae</taxon>
        <taxon>Streptophyta</taxon>
        <taxon>Embryophyta</taxon>
        <taxon>Tracheophyta</taxon>
        <taxon>Spermatophyta</taxon>
        <taxon>Magnoliopsida</taxon>
        <taxon>Liliopsida</taxon>
        <taxon>Poales</taxon>
        <taxon>Poaceae</taxon>
        <taxon>BOP clade</taxon>
        <taxon>Pooideae</taxon>
        <taxon>Poodae</taxon>
        <taxon>Poeae</taxon>
        <taxon>Poeae Chloroplast Group 1 (Aveneae type)</taxon>
        <taxon>Aveninae</taxon>
        <taxon>Avena</taxon>
    </lineage>
</organism>
<evidence type="ECO:0000313" key="1">
    <source>
        <dbReference type="EnsemblPlants" id="AVESA.00010b.r2.7AG1197500.1.CDS"/>
    </source>
</evidence>
<evidence type="ECO:0000313" key="2">
    <source>
        <dbReference type="Proteomes" id="UP001732700"/>
    </source>
</evidence>
<reference evidence="1" key="1">
    <citation type="submission" date="2021-05" db="EMBL/GenBank/DDBJ databases">
        <authorList>
            <person name="Scholz U."/>
            <person name="Mascher M."/>
            <person name="Fiebig A."/>
        </authorList>
    </citation>
    <scope>NUCLEOTIDE SEQUENCE [LARGE SCALE GENOMIC DNA]</scope>
</reference>
<protein>
    <submittedName>
        <fullName evidence="1">Uncharacterized protein</fullName>
    </submittedName>
</protein>